<dbReference type="Proteomes" id="UP000650524">
    <property type="component" value="Unassembled WGS sequence"/>
</dbReference>
<feature type="transmembrane region" description="Helical" evidence="5">
    <location>
        <begin position="406"/>
        <end position="427"/>
    </location>
</feature>
<sequence length="464" mass="50262">MKNHPNNNDLKREIGFFSATILVVANMIGTGIFTTSGFIMEELGNPQTMLLCWLVGGVFALCGALCYGELGAAFPKAGGEYVYLRESFGKWMGFLSGWVSLIVGFSAPIAAASIAFATYLFQSFSLPLGPSISIPFLGFDIVTLSPRGMVAIGTIITFSLVHYHSLLVGSRVQNVLTLFKIGIIVVFVAAGLFLGNGSMSNFSEGPDMRSVFQDKFAVSLIFVTFAYSGWNAAAYLGGEIKKPSSNIPLALFIGTVLVMGLYLLINVVYVYALSAKEMSGVLEVGAKSAVSLFGNHMGKYFSGAIAIGLLSVLSAMIMTGPRVYYAMSKDGVFFELFGKVNKIRRTPAYSIFLQAGIAIVMVITATFDKLLLYIGFTLSLFAMLTVLGMMVLRIREPDLVRKYKTFGYPITPLLFILGNLWIIYFSIKSRPIAAFSGLGTVGLGVCVYLYLKNRTKKRGQVGTS</sequence>
<protein>
    <submittedName>
        <fullName evidence="6">Amino acid permease</fullName>
    </submittedName>
</protein>
<dbReference type="Pfam" id="PF13520">
    <property type="entry name" value="AA_permease_2"/>
    <property type="match status" value="1"/>
</dbReference>
<dbReference type="GO" id="GO:0016020">
    <property type="term" value="C:membrane"/>
    <property type="evidence" value="ECO:0007669"/>
    <property type="project" value="UniProtKB-SubCell"/>
</dbReference>
<feature type="transmembrane region" description="Helical" evidence="5">
    <location>
        <begin position="249"/>
        <end position="272"/>
    </location>
</feature>
<feature type="transmembrane region" description="Helical" evidence="5">
    <location>
        <begin position="373"/>
        <end position="394"/>
    </location>
</feature>
<dbReference type="InterPro" id="IPR050598">
    <property type="entry name" value="AminoAcid_Transporter"/>
</dbReference>
<keyword evidence="4 5" id="KW-0472">Membrane</keyword>
<feature type="transmembrane region" description="Helical" evidence="5">
    <location>
        <begin position="433"/>
        <end position="451"/>
    </location>
</feature>
<evidence type="ECO:0000256" key="2">
    <source>
        <dbReference type="ARBA" id="ARBA00022692"/>
    </source>
</evidence>
<dbReference type="PIRSF" id="PIRSF006060">
    <property type="entry name" value="AA_transporter"/>
    <property type="match status" value="1"/>
</dbReference>
<organism evidence="6 7">
    <name type="scientific">Candidatus Desulfacyla euxinica</name>
    <dbReference type="NCBI Taxonomy" id="2841693"/>
    <lineage>
        <taxon>Bacteria</taxon>
        <taxon>Deltaproteobacteria</taxon>
        <taxon>Candidatus Desulfacyla</taxon>
    </lineage>
</organism>
<evidence type="ECO:0000256" key="3">
    <source>
        <dbReference type="ARBA" id="ARBA00022989"/>
    </source>
</evidence>
<evidence type="ECO:0000313" key="6">
    <source>
        <dbReference type="EMBL" id="MBC8178000.1"/>
    </source>
</evidence>
<feature type="transmembrane region" description="Helical" evidence="5">
    <location>
        <begin position="141"/>
        <end position="163"/>
    </location>
</feature>
<reference evidence="6 7" key="1">
    <citation type="submission" date="2020-08" db="EMBL/GenBank/DDBJ databases">
        <title>Bridging the membrane lipid divide: bacteria of the FCB group superphylum have the potential to synthesize archaeal ether lipids.</title>
        <authorList>
            <person name="Villanueva L."/>
            <person name="Von Meijenfeldt F.A.B."/>
            <person name="Westbye A.B."/>
            <person name="Yadav S."/>
            <person name="Hopmans E.C."/>
            <person name="Dutilh B.E."/>
            <person name="Sinninghe Damste J.S."/>
        </authorList>
    </citation>
    <scope>NUCLEOTIDE SEQUENCE [LARGE SCALE GENOMIC DNA]</scope>
    <source>
        <strain evidence="6">NIOZ-UU27</strain>
    </source>
</reference>
<dbReference type="Gene3D" id="1.20.1740.10">
    <property type="entry name" value="Amino acid/polyamine transporter I"/>
    <property type="match status" value="1"/>
</dbReference>
<comment type="subcellular location">
    <subcellularLocation>
        <location evidence="1">Membrane</location>
        <topology evidence="1">Multi-pass membrane protein</topology>
    </subcellularLocation>
</comment>
<dbReference type="GO" id="GO:0015179">
    <property type="term" value="F:L-amino acid transmembrane transporter activity"/>
    <property type="evidence" value="ECO:0007669"/>
    <property type="project" value="TreeGrafter"/>
</dbReference>
<feature type="transmembrane region" description="Helical" evidence="5">
    <location>
        <begin position="216"/>
        <end position="237"/>
    </location>
</feature>
<dbReference type="PANTHER" id="PTHR11785:SF512">
    <property type="entry name" value="SOBREMESA, ISOFORM B"/>
    <property type="match status" value="1"/>
</dbReference>
<evidence type="ECO:0000256" key="5">
    <source>
        <dbReference type="SAM" id="Phobius"/>
    </source>
</evidence>
<feature type="transmembrane region" description="Helical" evidence="5">
    <location>
        <begin position="346"/>
        <end position="367"/>
    </location>
</feature>
<feature type="transmembrane region" description="Helical" evidence="5">
    <location>
        <begin position="53"/>
        <end position="74"/>
    </location>
</feature>
<feature type="transmembrane region" description="Helical" evidence="5">
    <location>
        <begin position="14"/>
        <end position="33"/>
    </location>
</feature>
<evidence type="ECO:0000313" key="7">
    <source>
        <dbReference type="Proteomes" id="UP000650524"/>
    </source>
</evidence>
<name>A0A8J6N1C9_9DELT</name>
<dbReference type="InterPro" id="IPR002293">
    <property type="entry name" value="AA/rel_permease1"/>
</dbReference>
<keyword evidence="3 5" id="KW-1133">Transmembrane helix</keyword>
<feature type="transmembrane region" description="Helical" evidence="5">
    <location>
        <begin position="300"/>
        <end position="325"/>
    </location>
</feature>
<evidence type="ECO:0000256" key="4">
    <source>
        <dbReference type="ARBA" id="ARBA00023136"/>
    </source>
</evidence>
<gene>
    <name evidence="6" type="ORF">H8E19_11400</name>
</gene>
<proteinExistence type="predicted"/>
<feature type="transmembrane region" description="Helical" evidence="5">
    <location>
        <begin position="175"/>
        <end position="196"/>
    </location>
</feature>
<feature type="transmembrane region" description="Helical" evidence="5">
    <location>
        <begin position="95"/>
        <end position="121"/>
    </location>
</feature>
<keyword evidence="2 5" id="KW-0812">Transmembrane</keyword>
<dbReference type="EMBL" id="JACNJD010000249">
    <property type="protein sequence ID" value="MBC8178000.1"/>
    <property type="molecule type" value="Genomic_DNA"/>
</dbReference>
<dbReference type="AlphaFoldDB" id="A0A8J6N1C9"/>
<accession>A0A8J6N1C9</accession>
<comment type="caution">
    <text evidence="6">The sequence shown here is derived from an EMBL/GenBank/DDBJ whole genome shotgun (WGS) entry which is preliminary data.</text>
</comment>
<dbReference type="PANTHER" id="PTHR11785">
    <property type="entry name" value="AMINO ACID TRANSPORTER"/>
    <property type="match status" value="1"/>
</dbReference>
<evidence type="ECO:0000256" key="1">
    <source>
        <dbReference type="ARBA" id="ARBA00004141"/>
    </source>
</evidence>